<dbReference type="KEGG" id="acz:Acaty_c0287"/>
<reference evidence="1 2" key="1">
    <citation type="journal article" date="2009" name="J. Bacteriol.">
        <title>Draft genome sequence of the extremely acidophilic bacterium Acidithiobacillus caldus ATCC 51756 reveals metabolic versatility in the genus Acidithiobacillus.</title>
        <authorList>
            <person name="Valdes J."/>
            <person name="Quatrini R."/>
            <person name="Hallberg K."/>
            <person name="Dopson M."/>
            <person name="Valenzuela P.D."/>
            <person name="Holmes D.S."/>
        </authorList>
    </citation>
    <scope>NUCLEOTIDE SEQUENCE [LARGE SCALE GENOMIC DNA]</scope>
    <source>
        <strain evidence="2">ATCC 51756 / DSM 8584 / KU</strain>
    </source>
</reference>
<dbReference type="InterPro" id="IPR036237">
    <property type="entry name" value="Xyl_isomerase-like_sf"/>
</dbReference>
<dbReference type="PANTHER" id="PTHR42194">
    <property type="entry name" value="UPF0276 PROTEIN HI_1600"/>
    <property type="match status" value="1"/>
</dbReference>
<sequence length="277" mass="30797">MAALPPSGSALGLGLRRSFLAELAARDPLPVDFLETSPENWFRFGGRPAHTLRQLSERVPLLAHGLSLSIGGPDPLDRALLDDVARFLEEHGCPHYSEHLAFCRDGSYLHDLLPIPFNEDTLRHCRDRIVQVQDILERPLLLENTAYYGDFANSTLSETEFFCQLVHESDCRILLDINNLYVNSRNHGYDALSFLRALPAERVVYLHLAGHAAHPSGQLIDTHDRGVSAPVLQLLREALAYLGPRPILLEWDHAIPRLDLLLEELGQLAATATVAAA</sequence>
<organism evidence="1 2">
    <name type="scientific">Acidithiobacillus caldus (strain ATCC 51756 / DSM 8584 / KU)</name>
    <dbReference type="NCBI Taxonomy" id="637389"/>
    <lineage>
        <taxon>Bacteria</taxon>
        <taxon>Pseudomonadati</taxon>
        <taxon>Pseudomonadota</taxon>
        <taxon>Acidithiobacillia</taxon>
        <taxon>Acidithiobacillales</taxon>
        <taxon>Acidithiobacillaceae</taxon>
        <taxon>Acidithiobacillus</taxon>
    </lineage>
</organism>
<dbReference type="Pfam" id="PF05114">
    <property type="entry name" value="MbnB_TglH_ChrH"/>
    <property type="match status" value="1"/>
</dbReference>
<dbReference type="EMBL" id="CP005986">
    <property type="protein sequence ID" value="AIA54177.1"/>
    <property type="molecule type" value="Genomic_DNA"/>
</dbReference>
<dbReference type="Gene3D" id="3.20.20.150">
    <property type="entry name" value="Divalent-metal-dependent TIM barrel enzymes"/>
    <property type="match status" value="1"/>
</dbReference>
<gene>
    <name evidence="1" type="ORF">Acaty_c0287</name>
</gene>
<protein>
    <submittedName>
        <fullName evidence="1">Uncharacterized protein</fullName>
    </submittedName>
</protein>
<proteinExistence type="predicted"/>
<evidence type="ECO:0000313" key="2">
    <source>
        <dbReference type="Proteomes" id="UP000005522"/>
    </source>
</evidence>
<dbReference type="RefSeq" id="WP_004870276.1">
    <property type="nucleotide sequence ID" value="NZ_CP005986.1"/>
</dbReference>
<dbReference type="eggNOG" id="COG3220">
    <property type="taxonomic scope" value="Bacteria"/>
</dbReference>
<dbReference type="Proteomes" id="UP000005522">
    <property type="component" value="Chromosome"/>
</dbReference>
<name>A0A059ZW94_ACICK</name>
<dbReference type="HOGENOM" id="CLU_064263_0_0_6"/>
<dbReference type="PANTHER" id="PTHR42194:SF1">
    <property type="entry name" value="UPF0276 PROTEIN HI_1600"/>
    <property type="match status" value="1"/>
</dbReference>
<accession>A0A059ZW94</accession>
<dbReference type="NCBIfam" id="NF003818">
    <property type="entry name" value="PRK05409.1"/>
    <property type="match status" value="1"/>
</dbReference>
<dbReference type="InterPro" id="IPR007801">
    <property type="entry name" value="MbnB/TglH/ChrH"/>
</dbReference>
<evidence type="ECO:0000313" key="1">
    <source>
        <dbReference type="EMBL" id="AIA54177.1"/>
    </source>
</evidence>
<dbReference type="GeneID" id="92930305"/>
<dbReference type="AlphaFoldDB" id="A0A059ZW94"/>
<dbReference type="SUPFAM" id="SSF51658">
    <property type="entry name" value="Xylose isomerase-like"/>
    <property type="match status" value="1"/>
</dbReference>